<comment type="catalytic activity">
    <reaction evidence="3">
        <text>(6R)-10-formyltetrahydrofolate + H2O = (6S)-5,6,7,8-tetrahydrofolate + formate + H(+)</text>
        <dbReference type="Rhea" id="RHEA:19833"/>
        <dbReference type="ChEBI" id="CHEBI:15377"/>
        <dbReference type="ChEBI" id="CHEBI:15378"/>
        <dbReference type="ChEBI" id="CHEBI:15740"/>
        <dbReference type="ChEBI" id="CHEBI:57453"/>
        <dbReference type="ChEBI" id="CHEBI:195366"/>
        <dbReference type="EC" id="3.5.1.10"/>
    </reaction>
</comment>
<dbReference type="InterPro" id="IPR044074">
    <property type="entry name" value="PurU_ACT"/>
</dbReference>
<gene>
    <name evidence="3 6" type="primary">purU</name>
    <name evidence="6" type="ORF">E5K00_07990</name>
</gene>
<feature type="active site" evidence="3">
    <location>
        <position position="238"/>
    </location>
</feature>
<dbReference type="Gene3D" id="3.30.70.260">
    <property type="match status" value="1"/>
</dbReference>
<dbReference type="CDD" id="cd04875">
    <property type="entry name" value="ACT_F4HF-DF"/>
    <property type="match status" value="1"/>
</dbReference>
<keyword evidence="1 3" id="KW-0554">One-carbon metabolism</keyword>
<dbReference type="Proteomes" id="UP000297549">
    <property type="component" value="Unassembled WGS sequence"/>
</dbReference>
<dbReference type="Pfam" id="PF00551">
    <property type="entry name" value="Formyl_trans_N"/>
    <property type="match status" value="1"/>
</dbReference>
<dbReference type="PANTHER" id="PTHR42706">
    <property type="entry name" value="FORMYLTETRAHYDROFOLATE DEFORMYLASE"/>
    <property type="match status" value="1"/>
</dbReference>
<dbReference type="NCBIfam" id="NF004684">
    <property type="entry name" value="PRK06027.1"/>
    <property type="match status" value="1"/>
</dbReference>
<dbReference type="InterPro" id="IPR002376">
    <property type="entry name" value="Formyl_transf_N"/>
</dbReference>
<dbReference type="EMBL" id="SRLC01000001">
    <property type="protein sequence ID" value="TGE25127.1"/>
    <property type="molecule type" value="Genomic_DNA"/>
</dbReference>
<evidence type="ECO:0000256" key="2">
    <source>
        <dbReference type="ARBA" id="ARBA00022801"/>
    </source>
</evidence>
<dbReference type="InterPro" id="IPR036477">
    <property type="entry name" value="Formyl_transf_N_sf"/>
</dbReference>
<evidence type="ECO:0000313" key="7">
    <source>
        <dbReference type="Proteomes" id="UP000297549"/>
    </source>
</evidence>
<comment type="pathway">
    <text evidence="3">Purine metabolism; IMP biosynthesis via de novo pathway; formate from 10-formyl-5,6,7,8-tetrahydrofolate: step 1/1.</text>
</comment>
<dbReference type="InterPro" id="IPR045865">
    <property type="entry name" value="ACT-like_dom_sf"/>
</dbReference>
<feature type="domain" description="ACT" evidence="5">
    <location>
        <begin position="21"/>
        <end position="95"/>
    </location>
</feature>
<reference evidence="6 7" key="1">
    <citation type="submission" date="2019-04" db="EMBL/GenBank/DDBJ databases">
        <authorList>
            <person name="Feng G."/>
            <person name="Zhang J."/>
            <person name="Zhu H."/>
        </authorList>
    </citation>
    <scope>NUCLEOTIDE SEQUENCE [LARGE SCALE GENOMIC DNA]</scope>
    <source>
        <strain evidence="6 7">JCM 31653</strain>
    </source>
</reference>
<dbReference type="SUPFAM" id="SSF55021">
    <property type="entry name" value="ACT-like"/>
    <property type="match status" value="1"/>
</dbReference>
<dbReference type="InterPro" id="IPR004810">
    <property type="entry name" value="PurU"/>
</dbReference>
<dbReference type="AlphaFoldDB" id="A0A4Z0Q500"/>
<dbReference type="PANTHER" id="PTHR42706:SF1">
    <property type="entry name" value="FORMYLTETRAHYDROFOLATE DEFORMYLASE 2, MITOCHONDRIAL"/>
    <property type="match status" value="1"/>
</dbReference>
<accession>A0A4Z0Q500</accession>
<evidence type="ECO:0000313" key="6">
    <source>
        <dbReference type="EMBL" id="TGE25127.1"/>
    </source>
</evidence>
<dbReference type="Gene3D" id="3.40.50.170">
    <property type="entry name" value="Formyl transferase, N-terminal domain"/>
    <property type="match status" value="1"/>
</dbReference>
<organism evidence="6 7">
    <name type="scientific">Hymenobacter aquaticus</name>
    <dbReference type="NCBI Taxonomy" id="1867101"/>
    <lineage>
        <taxon>Bacteria</taxon>
        <taxon>Pseudomonadati</taxon>
        <taxon>Bacteroidota</taxon>
        <taxon>Cytophagia</taxon>
        <taxon>Cytophagales</taxon>
        <taxon>Hymenobacteraceae</taxon>
        <taxon>Hymenobacter</taxon>
    </lineage>
</organism>
<dbReference type="NCBIfam" id="TIGR00655">
    <property type="entry name" value="PurU"/>
    <property type="match status" value="1"/>
</dbReference>
<dbReference type="PRINTS" id="PR01575">
    <property type="entry name" value="FFH4HYDRLASE"/>
</dbReference>
<keyword evidence="7" id="KW-1185">Reference proteome</keyword>
<dbReference type="GO" id="GO:0006730">
    <property type="term" value="P:one-carbon metabolic process"/>
    <property type="evidence" value="ECO:0007669"/>
    <property type="project" value="UniProtKB-KW"/>
</dbReference>
<dbReference type="EC" id="3.5.1.10" evidence="3 4"/>
<dbReference type="HAMAP" id="MF_01927">
    <property type="entry name" value="PurU"/>
    <property type="match status" value="1"/>
</dbReference>
<evidence type="ECO:0000256" key="1">
    <source>
        <dbReference type="ARBA" id="ARBA00022563"/>
    </source>
</evidence>
<dbReference type="PROSITE" id="PS51671">
    <property type="entry name" value="ACT"/>
    <property type="match status" value="1"/>
</dbReference>
<comment type="caution">
    <text evidence="6">The sequence shown here is derived from an EMBL/GenBank/DDBJ whole genome shotgun (WGS) entry which is preliminary data.</text>
</comment>
<evidence type="ECO:0000256" key="3">
    <source>
        <dbReference type="HAMAP-Rule" id="MF_01927"/>
    </source>
</evidence>
<evidence type="ECO:0000259" key="5">
    <source>
        <dbReference type="PROSITE" id="PS51671"/>
    </source>
</evidence>
<dbReference type="GO" id="GO:0008864">
    <property type="term" value="F:formyltetrahydrofolate deformylase activity"/>
    <property type="evidence" value="ECO:0007669"/>
    <property type="project" value="UniProtKB-UniRule"/>
</dbReference>
<dbReference type="InterPro" id="IPR002912">
    <property type="entry name" value="ACT_dom"/>
</dbReference>
<keyword evidence="3" id="KW-0658">Purine biosynthesis</keyword>
<name>A0A4Z0Q500_9BACT</name>
<sequence>MPRVSLAFRAVSAAVASPSFILLIRCPDEPGLVFKITGVLFAHGLNIVRNGEFVERADNTFFMRTEFAGSFEAAALLARLREALPAAAHIRLADNQPKDVVLMATKEHHCLSELLVRHAFGELNARVVAVISNYPKLGDLTRRFDLPFHYITHEGKTRETHEAEVLAVLAHYQPEFVVLAKYMRILSSDFVAHYANRLINIHHSFLPAFVGASPYAQAYARGVKIIGATAHFVNEQLDQGPIIAQSVIPIDHTQSASEMAQAGRDVEKIVLARSLQLVFAEQVFVHHNKTIIFD</sequence>
<dbReference type="PIRSF" id="PIRSF036480">
    <property type="entry name" value="FormyFH4_hydr"/>
    <property type="match status" value="1"/>
</dbReference>
<dbReference type="SUPFAM" id="SSF53328">
    <property type="entry name" value="Formyltransferase"/>
    <property type="match status" value="1"/>
</dbReference>
<comment type="similarity">
    <text evidence="3">Belongs to the PurU family.</text>
</comment>
<protein>
    <recommendedName>
        <fullName evidence="3 4">Formyltetrahydrofolate deformylase</fullName>
        <ecNumber evidence="3 4">3.5.1.10</ecNumber>
    </recommendedName>
    <alternativeName>
        <fullName evidence="3">Formyl-FH(4) hydrolase</fullName>
    </alternativeName>
</protein>
<dbReference type="Pfam" id="PF01842">
    <property type="entry name" value="ACT"/>
    <property type="match status" value="1"/>
</dbReference>
<keyword evidence="2 3" id="KW-0378">Hydrolase</keyword>
<dbReference type="GO" id="GO:0006189">
    <property type="term" value="P:'de novo' IMP biosynthetic process"/>
    <property type="evidence" value="ECO:0007669"/>
    <property type="project" value="UniProtKB-UniRule"/>
</dbReference>
<dbReference type="UniPathway" id="UPA00074">
    <property type="reaction ID" value="UER00170"/>
</dbReference>
<comment type="function">
    <text evidence="3">Catalyzes the hydrolysis of 10-formyltetrahydrofolate (formyl-FH4) to formate and tetrahydrofolate (FH4).</text>
</comment>
<evidence type="ECO:0000256" key="4">
    <source>
        <dbReference type="NCBIfam" id="TIGR00655"/>
    </source>
</evidence>
<proteinExistence type="inferred from homology"/>
<dbReference type="OrthoDB" id="9806170at2"/>